<evidence type="ECO:0000256" key="4">
    <source>
        <dbReference type="ARBA" id="ARBA00022989"/>
    </source>
</evidence>
<feature type="transmembrane region" description="Helical" evidence="7">
    <location>
        <begin position="30"/>
        <end position="49"/>
    </location>
</feature>
<evidence type="ECO:0000256" key="7">
    <source>
        <dbReference type="SAM" id="Phobius"/>
    </source>
</evidence>
<dbReference type="OrthoDB" id="9814461at2"/>
<dbReference type="RefSeq" id="WP_083426964.1">
    <property type="nucleotide sequence ID" value="NZ_FOWE01000001.1"/>
</dbReference>
<feature type="region of interest" description="Disordered" evidence="6">
    <location>
        <begin position="1"/>
        <end position="22"/>
    </location>
</feature>
<dbReference type="Pfam" id="PF02653">
    <property type="entry name" value="BPD_transp_2"/>
    <property type="match status" value="1"/>
</dbReference>
<dbReference type="InterPro" id="IPR001851">
    <property type="entry name" value="ABC_transp_permease"/>
</dbReference>
<feature type="transmembrane region" description="Helical" evidence="7">
    <location>
        <begin position="147"/>
        <end position="167"/>
    </location>
</feature>
<feature type="region of interest" description="Disordered" evidence="6">
    <location>
        <begin position="373"/>
        <end position="430"/>
    </location>
</feature>
<evidence type="ECO:0000313" key="9">
    <source>
        <dbReference type="Proteomes" id="UP000183642"/>
    </source>
</evidence>
<organism evidence="8 9">
    <name type="scientific">Geodermatophilus obscurus</name>
    <dbReference type="NCBI Taxonomy" id="1861"/>
    <lineage>
        <taxon>Bacteria</taxon>
        <taxon>Bacillati</taxon>
        <taxon>Actinomycetota</taxon>
        <taxon>Actinomycetes</taxon>
        <taxon>Geodermatophilales</taxon>
        <taxon>Geodermatophilaceae</taxon>
        <taxon>Geodermatophilus</taxon>
    </lineage>
</organism>
<evidence type="ECO:0000256" key="3">
    <source>
        <dbReference type="ARBA" id="ARBA00022692"/>
    </source>
</evidence>
<feature type="transmembrane region" description="Helical" evidence="7">
    <location>
        <begin position="286"/>
        <end position="304"/>
    </location>
</feature>
<feature type="transmembrane region" description="Helical" evidence="7">
    <location>
        <begin position="348"/>
        <end position="371"/>
    </location>
</feature>
<evidence type="ECO:0000313" key="8">
    <source>
        <dbReference type="EMBL" id="SFN90995.1"/>
    </source>
</evidence>
<protein>
    <submittedName>
        <fullName evidence="8">Branched-chain amino acid transport system permease protein</fullName>
    </submittedName>
</protein>
<feature type="transmembrane region" description="Helical" evidence="7">
    <location>
        <begin position="311"/>
        <end position="328"/>
    </location>
</feature>
<comment type="subcellular location">
    <subcellularLocation>
        <location evidence="1">Cell membrane</location>
        <topology evidence="1">Multi-pass membrane protein</topology>
    </subcellularLocation>
</comment>
<dbReference type="GO" id="GO:0015658">
    <property type="term" value="F:branched-chain amino acid transmembrane transporter activity"/>
    <property type="evidence" value="ECO:0007669"/>
    <property type="project" value="InterPro"/>
</dbReference>
<dbReference type="PANTHER" id="PTHR30482:SF5">
    <property type="entry name" value="ABC TRANSPORTER PERMEASE PROTEIN"/>
    <property type="match status" value="1"/>
</dbReference>
<feature type="transmembrane region" description="Helical" evidence="7">
    <location>
        <begin position="55"/>
        <end position="74"/>
    </location>
</feature>
<keyword evidence="2" id="KW-1003">Cell membrane</keyword>
<reference evidence="9" key="1">
    <citation type="submission" date="2016-10" db="EMBL/GenBank/DDBJ databases">
        <authorList>
            <person name="Varghese N."/>
            <person name="Submissions S."/>
        </authorList>
    </citation>
    <scope>NUCLEOTIDE SEQUENCE [LARGE SCALE GENOMIC DNA]</scope>
    <source>
        <strain evidence="9">DSM 43161</strain>
    </source>
</reference>
<evidence type="ECO:0000256" key="6">
    <source>
        <dbReference type="SAM" id="MobiDB-lite"/>
    </source>
</evidence>
<keyword evidence="3 7" id="KW-0812">Transmembrane</keyword>
<evidence type="ECO:0000256" key="5">
    <source>
        <dbReference type="ARBA" id="ARBA00023136"/>
    </source>
</evidence>
<sequence>MSDTLSVPAGATRRTTPAEASVPGRSPLRFLKPLLLVAFLVVLLVLPIYVEEFWLRTGFAVAGAIVGAIGLNLLVGTTGQLSLAHAFFLAVGAVSYTFISGESGGLGTRAALRGLELPPIVGMVVGVLLAGLAGLLFSPIAARLRGIYLGVASLGLVFIGVHVLNTWTPVTGGFNGRSVPEFSLFGFTFGNSDPQLFVLGIPFREAERLWYLGIVLALLAYLFARNLLRSRPGRALQTLRDSEVAASVMGVNVQAYKARVFLVSSMYAGLSGVMYALSIGSIAPESFGLTVSILYLAMIVLGGLGSVAGAALGAAFVTALPLVFQQFADVLPLVSAPGEGGVSAGIAARYLFGLAIVLVVLFEPGGLAGFAQRFRSRGRRPGRGSPGASPRPSGGPSPGPDPGTTGPGSTGPGTTDPHPTDPPVRRSSAT</sequence>
<feature type="transmembrane region" description="Helical" evidence="7">
    <location>
        <begin position="81"/>
        <end position="99"/>
    </location>
</feature>
<dbReference type="InterPro" id="IPR043428">
    <property type="entry name" value="LivM-like"/>
</dbReference>
<keyword evidence="5 7" id="KW-0472">Membrane</keyword>
<feature type="transmembrane region" description="Helical" evidence="7">
    <location>
        <begin position="260"/>
        <end position="280"/>
    </location>
</feature>
<dbReference type="GO" id="GO:0005886">
    <property type="term" value="C:plasma membrane"/>
    <property type="evidence" value="ECO:0007669"/>
    <property type="project" value="UniProtKB-SubCell"/>
</dbReference>
<gene>
    <name evidence="8" type="ORF">SAMN05660359_00582</name>
</gene>
<dbReference type="Proteomes" id="UP000183642">
    <property type="component" value="Unassembled WGS sequence"/>
</dbReference>
<dbReference type="PANTHER" id="PTHR30482">
    <property type="entry name" value="HIGH-AFFINITY BRANCHED-CHAIN AMINO ACID TRANSPORT SYSTEM PERMEASE"/>
    <property type="match status" value="1"/>
</dbReference>
<evidence type="ECO:0000256" key="1">
    <source>
        <dbReference type="ARBA" id="ARBA00004651"/>
    </source>
</evidence>
<dbReference type="CDD" id="cd06581">
    <property type="entry name" value="TM_PBP1_LivM_like"/>
    <property type="match status" value="1"/>
</dbReference>
<evidence type="ECO:0000256" key="2">
    <source>
        <dbReference type="ARBA" id="ARBA00022475"/>
    </source>
</evidence>
<proteinExistence type="predicted"/>
<dbReference type="EMBL" id="FOWE01000001">
    <property type="protein sequence ID" value="SFN90995.1"/>
    <property type="molecule type" value="Genomic_DNA"/>
</dbReference>
<name>A0A1I5CVI0_9ACTN</name>
<keyword evidence="4 7" id="KW-1133">Transmembrane helix</keyword>
<accession>A0A1I5CVI0</accession>
<dbReference type="AlphaFoldDB" id="A0A1I5CVI0"/>
<feature type="transmembrane region" description="Helical" evidence="7">
    <location>
        <begin position="209"/>
        <end position="228"/>
    </location>
</feature>
<feature type="transmembrane region" description="Helical" evidence="7">
    <location>
        <begin position="119"/>
        <end position="140"/>
    </location>
</feature>
<keyword evidence="9" id="KW-1185">Reference proteome</keyword>